<organism evidence="1 2">
    <name type="scientific">Nocardiopsis sinuspersici</name>
    <dbReference type="NCBI Taxonomy" id="501010"/>
    <lineage>
        <taxon>Bacteria</taxon>
        <taxon>Bacillati</taxon>
        <taxon>Actinomycetota</taxon>
        <taxon>Actinomycetes</taxon>
        <taxon>Streptosporangiales</taxon>
        <taxon>Nocardiopsidaceae</taxon>
        <taxon>Nocardiopsis</taxon>
    </lineage>
</organism>
<evidence type="ECO:0000313" key="2">
    <source>
        <dbReference type="Proteomes" id="UP000584931"/>
    </source>
</evidence>
<reference evidence="1 2" key="1">
    <citation type="submission" date="2020-07" db="EMBL/GenBank/DDBJ databases">
        <title>Sequencing the genomes of 1000 actinobacteria strains.</title>
        <authorList>
            <person name="Klenk H.-P."/>
        </authorList>
    </citation>
    <scope>NUCLEOTIDE SEQUENCE [LARGE SCALE GENOMIC DNA]</scope>
    <source>
        <strain evidence="1 2">DSM 45278</strain>
    </source>
</reference>
<dbReference type="SUPFAM" id="SSF103032">
    <property type="entry name" value="Hypothetical protein YwqG"/>
    <property type="match status" value="1"/>
</dbReference>
<sequence length="297" mass="33375">MTRHTPPRPVDVEALFPELRPLRREAVRLHPRAGRPSCHDSSVGGPLLWPADEPWPVCGEEHYEADSNTLHEGEVHLVPIVQVHQADAPGIAFPRGRDLLQVLWCPYDHGEFRYPLPRVHWRSAHAVGRVGATPSPHPEAPECYVPDPCVVHPEQVTEYPRWDLPKDLSDALEDRFAQLEGETGWLYPYHLAEAPGIKLGGYPGWAQQPVWPECGGCGQRMDHLLTVASWEYDGESWRTWLPVEDRAVVDGEESWRSERGRAAQDSAGLMLGDVGGVYVFECRSCPGRPVGHWFDCS</sequence>
<dbReference type="Proteomes" id="UP000584931">
    <property type="component" value="Unassembled WGS sequence"/>
</dbReference>
<dbReference type="EMBL" id="JACCHL010000001">
    <property type="protein sequence ID" value="NYH51448.1"/>
    <property type="molecule type" value="Genomic_DNA"/>
</dbReference>
<dbReference type="Gene3D" id="2.30.320.10">
    <property type="entry name" value="YwqG-like"/>
    <property type="match status" value="1"/>
</dbReference>
<dbReference type="AlphaFoldDB" id="A0A7Y9XBB2"/>
<name>A0A7Y9XBB2_9ACTN</name>
<comment type="caution">
    <text evidence="1">The sequence shown here is derived from an EMBL/GenBank/DDBJ whole genome shotgun (WGS) entry which is preliminary data.</text>
</comment>
<evidence type="ECO:0000313" key="1">
    <source>
        <dbReference type="EMBL" id="NYH51448.1"/>
    </source>
</evidence>
<gene>
    <name evidence="1" type="ORF">HNR06_001037</name>
</gene>
<proteinExistence type="predicted"/>
<protein>
    <recommendedName>
        <fullName evidence="3">DUF1963 domain-containing protein</fullName>
    </recommendedName>
</protein>
<evidence type="ECO:0008006" key="3">
    <source>
        <dbReference type="Google" id="ProtNLM"/>
    </source>
</evidence>
<dbReference type="InterPro" id="IPR035948">
    <property type="entry name" value="YwqG-like_sf"/>
</dbReference>
<accession>A0A7Y9XBB2</accession>
<dbReference type="RefSeq" id="WP_337797813.1">
    <property type="nucleotide sequence ID" value="NZ_JACCHL010000001.1"/>
</dbReference>